<reference evidence="3" key="1">
    <citation type="submission" date="2024-02" db="UniProtKB">
        <authorList>
            <consortium name="WormBaseParasite"/>
        </authorList>
    </citation>
    <scope>IDENTIFICATION</scope>
</reference>
<sequence length="176" mass="20736">MNASLPTNLPRPDSPESDDSFDTEIDQYVSKPLDEDAVREMDIKFRVLKGILEEYAAWCEARIDPKVMMYFVHKFHTECALYMREHHGIEVNVRRYENELIRRTESPKWTDAQKLKRNVLQIRKSKSTKKKICAQKVGDVFNELLAEEEERVLEELLKRATTSQEARKSQTSGFYY</sequence>
<feature type="region of interest" description="Disordered" evidence="1">
    <location>
        <begin position="1"/>
        <end position="22"/>
    </location>
</feature>
<evidence type="ECO:0000313" key="2">
    <source>
        <dbReference type="Proteomes" id="UP000887575"/>
    </source>
</evidence>
<keyword evidence="2" id="KW-1185">Reference proteome</keyword>
<dbReference type="Proteomes" id="UP000887575">
    <property type="component" value="Unassembled WGS sequence"/>
</dbReference>
<dbReference type="AlphaFoldDB" id="A0AAF3JA22"/>
<evidence type="ECO:0000313" key="3">
    <source>
        <dbReference type="WBParaSite" id="MBELARI_LOCUS598.1"/>
    </source>
</evidence>
<evidence type="ECO:0000256" key="1">
    <source>
        <dbReference type="SAM" id="MobiDB-lite"/>
    </source>
</evidence>
<accession>A0AAF3JA22</accession>
<proteinExistence type="predicted"/>
<organism evidence="2 3">
    <name type="scientific">Mesorhabditis belari</name>
    <dbReference type="NCBI Taxonomy" id="2138241"/>
    <lineage>
        <taxon>Eukaryota</taxon>
        <taxon>Metazoa</taxon>
        <taxon>Ecdysozoa</taxon>
        <taxon>Nematoda</taxon>
        <taxon>Chromadorea</taxon>
        <taxon>Rhabditida</taxon>
        <taxon>Rhabditina</taxon>
        <taxon>Rhabditomorpha</taxon>
        <taxon>Rhabditoidea</taxon>
        <taxon>Rhabditidae</taxon>
        <taxon>Mesorhabditinae</taxon>
        <taxon>Mesorhabditis</taxon>
    </lineage>
</organism>
<dbReference type="WBParaSite" id="MBELARI_LOCUS598.1">
    <property type="protein sequence ID" value="MBELARI_LOCUS598.1"/>
    <property type="gene ID" value="MBELARI_LOCUS598"/>
</dbReference>
<name>A0AAF3JA22_9BILA</name>
<protein>
    <submittedName>
        <fullName evidence="3">Uncharacterized protein</fullName>
    </submittedName>
</protein>